<dbReference type="EMBL" id="CP048620">
    <property type="protein sequence ID" value="QPJ64535.1"/>
    <property type="molecule type" value="Genomic_DNA"/>
</dbReference>
<dbReference type="KEGG" id="nva:G3M78_03640"/>
<reference evidence="3" key="1">
    <citation type="submission" date="2020-02" db="EMBL/GenBank/DDBJ databases">
        <title>Genomic and physiological characterization of two novel Nitrospinaceae genera.</title>
        <authorList>
            <person name="Mueller A.J."/>
            <person name="Jung M.-Y."/>
            <person name="Strachan C.R."/>
            <person name="Herbold C.W."/>
            <person name="Kirkegaard R.H."/>
            <person name="Daims H."/>
        </authorList>
    </citation>
    <scope>NUCLEOTIDE SEQUENCE [LARGE SCALE GENOMIC DNA]</scope>
</reference>
<protein>
    <recommendedName>
        <fullName evidence="4">Porin</fullName>
    </recommendedName>
</protein>
<sequence>MKVFQRYASCLALVATLLFNTPASAHELTGYLLAEGRVFADSAIHEGQRDHSASFAVQPEYYHEFESGSSFTFVPFYRWDAVDPNRSHFDLRELTGLYLADDYELRFGVRKVFWGATEFLHLVDIVNQTDLVENVDTEDKLGQPMLNLSVARDWGVFDVFVLPYFRERTFTGTRGRLRGQVPIDDRQTRYESAAEQWHTDFAFRYTQTFDDLDIGLSHFTGTGRDPILIDGRDDGGAPVKIPLYPQINQTSLDGTYVHGEWLWKSEALFRAGQGDDYFAWTGGFEYTFTGFLGSRADLGVLMEGMYDDRGDLASTPFNHDIALGLRLALNDLPSTELLAGFVQDAHSDARNLFLEAERRIGERWKLSLEIRADFGQSEGDFLFEQRADDFGQLELFYYF</sequence>
<keyword evidence="1" id="KW-0732">Signal</keyword>
<organism evidence="2 3">
    <name type="scientific">Candidatus Nitrohelix vancouverensis</name>
    <dbReference type="NCBI Taxonomy" id="2705534"/>
    <lineage>
        <taxon>Bacteria</taxon>
        <taxon>Pseudomonadati</taxon>
        <taxon>Nitrospinota/Tectimicrobiota group</taxon>
        <taxon>Nitrospinota</taxon>
        <taxon>Nitrospinia</taxon>
        <taxon>Nitrospinales</taxon>
        <taxon>Nitrospinaceae</taxon>
        <taxon>Candidatus Nitrohelix</taxon>
    </lineage>
</organism>
<proteinExistence type="predicted"/>
<accession>A0A7T0G2N6</accession>
<evidence type="ECO:0000256" key="1">
    <source>
        <dbReference type="SAM" id="SignalP"/>
    </source>
</evidence>
<feature type="chain" id="PRO_5032430115" description="Porin" evidence="1">
    <location>
        <begin position="26"/>
        <end position="399"/>
    </location>
</feature>
<gene>
    <name evidence="2" type="ORF">G3M78_03640</name>
</gene>
<evidence type="ECO:0000313" key="3">
    <source>
        <dbReference type="Proteomes" id="UP000594464"/>
    </source>
</evidence>
<evidence type="ECO:0000313" key="2">
    <source>
        <dbReference type="EMBL" id="QPJ64535.1"/>
    </source>
</evidence>
<feature type="signal peptide" evidence="1">
    <location>
        <begin position="1"/>
        <end position="25"/>
    </location>
</feature>
<evidence type="ECO:0008006" key="4">
    <source>
        <dbReference type="Google" id="ProtNLM"/>
    </source>
</evidence>
<dbReference type="AlphaFoldDB" id="A0A7T0G2N6"/>
<dbReference type="Proteomes" id="UP000594464">
    <property type="component" value="Chromosome"/>
</dbReference>
<name>A0A7T0G2N6_9BACT</name>